<dbReference type="InterPro" id="IPR049192">
    <property type="entry name" value="DUF4246_C"/>
</dbReference>
<comment type="caution">
    <text evidence="3">The sequence shown here is derived from an EMBL/GenBank/DDBJ whole genome shotgun (WGS) entry which is preliminary data.</text>
</comment>
<evidence type="ECO:0000313" key="3">
    <source>
        <dbReference type="EMBL" id="OOQ88845.1"/>
    </source>
</evidence>
<dbReference type="PANTHER" id="PTHR33119">
    <property type="entry name" value="IFI3P"/>
    <property type="match status" value="1"/>
</dbReference>
<evidence type="ECO:0000259" key="1">
    <source>
        <dbReference type="Pfam" id="PF14033"/>
    </source>
</evidence>
<gene>
    <name evidence="3" type="ORF">PEBR_11698</name>
</gene>
<dbReference type="InterPro" id="IPR025340">
    <property type="entry name" value="DUF4246"/>
</dbReference>
<organism evidence="3 4">
    <name type="scientific">Penicillium brasilianum</name>
    <dbReference type="NCBI Taxonomy" id="104259"/>
    <lineage>
        <taxon>Eukaryota</taxon>
        <taxon>Fungi</taxon>
        <taxon>Dikarya</taxon>
        <taxon>Ascomycota</taxon>
        <taxon>Pezizomycotina</taxon>
        <taxon>Eurotiomycetes</taxon>
        <taxon>Eurotiomycetidae</taxon>
        <taxon>Eurotiales</taxon>
        <taxon>Aspergillaceae</taxon>
        <taxon>Penicillium</taxon>
    </lineage>
</organism>
<dbReference type="Pfam" id="PF14033">
    <property type="entry name" value="DUF4246"/>
    <property type="match status" value="1"/>
</dbReference>
<proteinExistence type="predicted"/>
<feature type="domain" description="DUF4246" evidence="2">
    <location>
        <begin position="14"/>
        <end position="82"/>
    </location>
</feature>
<accession>A0A1S9RTL8</accession>
<evidence type="ECO:0000313" key="4">
    <source>
        <dbReference type="Proteomes" id="UP000190744"/>
    </source>
</evidence>
<dbReference type="EMBL" id="LJBN01000117">
    <property type="protein sequence ID" value="OOQ88845.1"/>
    <property type="molecule type" value="Genomic_DNA"/>
</dbReference>
<evidence type="ECO:0000259" key="2">
    <source>
        <dbReference type="Pfam" id="PF21666"/>
    </source>
</evidence>
<reference evidence="4" key="1">
    <citation type="submission" date="2015-09" db="EMBL/GenBank/DDBJ databases">
        <authorList>
            <person name="Fill T.P."/>
            <person name="Baretta J.F."/>
            <person name="de Almeida L.G."/>
            <person name="Rocha M."/>
            <person name="de Souza D.H."/>
            <person name="Malavazi I."/>
            <person name="Cerdeira L.T."/>
            <person name="Hong H."/>
            <person name="Samborskyy M."/>
            <person name="de Vasconcelos A.T."/>
            <person name="Leadlay P."/>
            <person name="Rodrigues-Filho E."/>
        </authorList>
    </citation>
    <scope>NUCLEOTIDE SEQUENCE [LARGE SCALE GENOMIC DNA]</scope>
    <source>
        <strain evidence="4">LaBioMMi 136</strain>
    </source>
</reference>
<protein>
    <submittedName>
        <fullName evidence="3">Uncharacterized protein</fullName>
    </submittedName>
</protein>
<dbReference type="Pfam" id="PF21666">
    <property type="entry name" value="DUF4246_N"/>
    <property type="match status" value="1"/>
</dbReference>
<dbReference type="PANTHER" id="PTHR33119:SF1">
    <property type="entry name" value="FE2OG DIOXYGENASE DOMAIN-CONTAINING PROTEIN"/>
    <property type="match status" value="1"/>
</dbReference>
<sequence length="691" mass="79805">MVHLNNDGQGPLQVPGFGNIPLDFELPPEIRFAHGLVDYRHSPRLTKREMAMLRLMQRITEIPEWHRTILDGDDKELAQWHKDAVDGPEGFLISDLAWDWCISELRDKGKIWQRTGRWSVFDNSSAVSQADLPELCLRDIQTQVARLGRQAEHDVPLVDPSLYPLVYDRSPVLTKGGQVSLRDPWRLAGEITEELPAHPFVKMSPRQRQSQITPSRRYGGPESCYSNRFQWLPCEIKFLNDDSLDVRITSYINNLNPATHRPLYGQLEYLISLSIPSWNNILFYGDTRGCRPPRILTYGCFVHNYEEDHKIFGDTTSYVRMARICKTSKEWQNVWDEVREYVSGPEPPTWQQAEPLPRFSPNLMDDVKPEEWSKSIMPRNIALLKRRRRAWFKHPEPGVSFSYEQWKDGRFTGRAILPQKVGKFPDPLDHHQIPIRLQGTSRQNGLQVVVEISRIELTPENPTYSGDDHFQTEGLRNDRIAASSVFVVEATNITQPRITFEHEDKIHAMELECKVPDAIATVFDVPYFEVFEETAPRALHVFGSIPLVEGRLLSWPNTFRSKRESFSLVDSNQPGNLTVIKLRLVDPHYRICSTQNVPPQQHDWWATEAQRALGLDQRLPPELVELVMKQTDWWPISRAEAERLREELHRDHERKQKAVDECVGHHVVTFLPYDSAIAIDSTDATGVYDSP</sequence>
<dbReference type="InterPro" id="IPR049207">
    <property type="entry name" value="DUF4246_N"/>
</dbReference>
<dbReference type="Proteomes" id="UP000190744">
    <property type="component" value="Unassembled WGS sequence"/>
</dbReference>
<name>A0A1S9RTL8_PENBI</name>
<dbReference type="AlphaFoldDB" id="A0A1S9RTL8"/>
<feature type="domain" description="DUF4246" evidence="1">
    <location>
        <begin position="97"/>
        <end position="607"/>
    </location>
</feature>